<comment type="pathway">
    <text evidence="2">Purine metabolism; 3',5'-cyclic di-GMP biosynthesis.</text>
</comment>
<reference evidence="7 8" key="1">
    <citation type="submission" date="2016-12" db="EMBL/GenBank/DDBJ databases">
        <title>Izhakiella australiana sp. nov. of genus Izhakiella isolated from Australian desert.</title>
        <authorList>
            <person name="Ji M."/>
        </authorList>
    </citation>
    <scope>NUCLEOTIDE SEQUENCE [LARGE SCALE GENOMIC DNA]</scope>
    <source>
        <strain evidence="7 8">D4N98</strain>
    </source>
</reference>
<evidence type="ECO:0000256" key="1">
    <source>
        <dbReference type="ARBA" id="ARBA00001946"/>
    </source>
</evidence>
<keyword evidence="5" id="KW-0472">Membrane</keyword>
<protein>
    <recommendedName>
        <fullName evidence="3">diguanylate cyclase</fullName>
        <ecNumber evidence="3">2.7.7.65</ecNumber>
    </recommendedName>
</protein>
<evidence type="ECO:0000313" key="8">
    <source>
        <dbReference type="Proteomes" id="UP000190667"/>
    </source>
</evidence>
<keyword evidence="5" id="KW-0812">Transmembrane</keyword>
<feature type="transmembrane region" description="Helical" evidence="5">
    <location>
        <begin position="187"/>
        <end position="208"/>
    </location>
</feature>
<evidence type="ECO:0000256" key="5">
    <source>
        <dbReference type="SAM" id="Phobius"/>
    </source>
</evidence>
<dbReference type="EMBL" id="MRUL01000002">
    <property type="protein sequence ID" value="OON41305.1"/>
    <property type="molecule type" value="Genomic_DNA"/>
</dbReference>
<dbReference type="GO" id="GO:0043709">
    <property type="term" value="P:cell adhesion involved in single-species biofilm formation"/>
    <property type="evidence" value="ECO:0007669"/>
    <property type="project" value="TreeGrafter"/>
</dbReference>
<feature type="transmembrane region" description="Helical" evidence="5">
    <location>
        <begin position="92"/>
        <end position="112"/>
    </location>
</feature>
<dbReference type="InterPro" id="IPR029787">
    <property type="entry name" value="Nucleotide_cyclase"/>
</dbReference>
<dbReference type="Proteomes" id="UP000190667">
    <property type="component" value="Unassembled WGS sequence"/>
</dbReference>
<dbReference type="PANTHER" id="PTHR45138">
    <property type="entry name" value="REGULATORY COMPONENTS OF SENSORY TRANSDUCTION SYSTEM"/>
    <property type="match status" value="1"/>
</dbReference>
<dbReference type="CDD" id="cd01949">
    <property type="entry name" value="GGDEF"/>
    <property type="match status" value="1"/>
</dbReference>
<dbReference type="SUPFAM" id="SSF55073">
    <property type="entry name" value="Nucleotide cyclase"/>
    <property type="match status" value="1"/>
</dbReference>
<keyword evidence="8" id="KW-1185">Reference proteome</keyword>
<evidence type="ECO:0000256" key="4">
    <source>
        <dbReference type="ARBA" id="ARBA00034247"/>
    </source>
</evidence>
<dbReference type="Pfam" id="PF00990">
    <property type="entry name" value="GGDEF"/>
    <property type="match status" value="1"/>
</dbReference>
<dbReference type="InterPro" id="IPR043128">
    <property type="entry name" value="Rev_trsase/Diguanyl_cyclase"/>
</dbReference>
<evidence type="ECO:0000256" key="3">
    <source>
        <dbReference type="ARBA" id="ARBA00012528"/>
    </source>
</evidence>
<keyword evidence="5" id="KW-1133">Transmembrane helix</keyword>
<sequence>MTLDVYTLFVCELYVTLFLVIIMFFAWRGAQYDRTLGYLCLALCLTLSGLWLSSLRANGALFFPVVAGNMLILVAYGILLNAFRAFRGAACGYGWLLGMTLWAVLCLFPAFYHSLPKRVLVSALLCVIYTALMIRELYRTRTILPVTWWPAQLLLWVHIVFNLMRILMDAGVASSQYGAIGGSTFSVWVIIESILLVIGLNFTFLAMVNERNQLQYKQASLLDPLTGVWNRRALFQQAEKCRQQCKRSRQPLSVLLFDLDHFKSINDRFGHTQGDRTLINFCQIAQGHMPLEGWFARLGGEEFAAVMIVEKAQALVIAELIRSETAQAQPDGVDYTVSIGVASDGGGSLNVGNLMTEADDALYRAKARGRNCVVDAREIHQNPPTLATGLSA</sequence>
<dbReference type="AlphaFoldDB" id="A0A1S8YR28"/>
<feature type="transmembrane region" description="Helical" evidence="5">
    <location>
        <begin position="118"/>
        <end position="134"/>
    </location>
</feature>
<dbReference type="InterPro" id="IPR050469">
    <property type="entry name" value="Diguanylate_Cyclase"/>
</dbReference>
<gene>
    <name evidence="7" type="ORF">BTJ39_04905</name>
</gene>
<dbReference type="InterPro" id="IPR000160">
    <property type="entry name" value="GGDEF_dom"/>
</dbReference>
<evidence type="ECO:0000313" key="7">
    <source>
        <dbReference type="EMBL" id="OON41305.1"/>
    </source>
</evidence>
<evidence type="ECO:0000256" key="2">
    <source>
        <dbReference type="ARBA" id="ARBA00004665"/>
    </source>
</evidence>
<dbReference type="Gene3D" id="3.30.70.270">
    <property type="match status" value="1"/>
</dbReference>
<dbReference type="RefSeq" id="WP_078001557.1">
    <property type="nucleotide sequence ID" value="NZ_MRUL01000002.1"/>
</dbReference>
<comment type="cofactor">
    <cofactor evidence="1">
        <name>Mg(2+)</name>
        <dbReference type="ChEBI" id="CHEBI:18420"/>
    </cofactor>
</comment>
<dbReference type="STRING" id="1926881.BTJ39_04905"/>
<feature type="transmembrane region" description="Helical" evidence="5">
    <location>
        <begin position="6"/>
        <end position="27"/>
    </location>
</feature>
<dbReference type="NCBIfam" id="TIGR00254">
    <property type="entry name" value="GGDEF"/>
    <property type="match status" value="1"/>
</dbReference>
<feature type="transmembrane region" description="Helical" evidence="5">
    <location>
        <begin position="146"/>
        <end position="167"/>
    </location>
</feature>
<dbReference type="GO" id="GO:0052621">
    <property type="term" value="F:diguanylate cyclase activity"/>
    <property type="evidence" value="ECO:0007669"/>
    <property type="project" value="UniProtKB-EC"/>
</dbReference>
<evidence type="ECO:0000259" key="6">
    <source>
        <dbReference type="PROSITE" id="PS50887"/>
    </source>
</evidence>
<comment type="catalytic activity">
    <reaction evidence="4">
        <text>2 GTP = 3',3'-c-di-GMP + 2 diphosphate</text>
        <dbReference type="Rhea" id="RHEA:24898"/>
        <dbReference type="ChEBI" id="CHEBI:33019"/>
        <dbReference type="ChEBI" id="CHEBI:37565"/>
        <dbReference type="ChEBI" id="CHEBI:58805"/>
        <dbReference type="EC" id="2.7.7.65"/>
    </reaction>
</comment>
<feature type="domain" description="GGDEF" evidence="6">
    <location>
        <begin position="250"/>
        <end position="378"/>
    </location>
</feature>
<accession>A0A1S8YR28</accession>
<dbReference type="FunFam" id="3.30.70.270:FF:000001">
    <property type="entry name" value="Diguanylate cyclase domain protein"/>
    <property type="match status" value="1"/>
</dbReference>
<feature type="transmembrane region" description="Helical" evidence="5">
    <location>
        <begin position="60"/>
        <end position="80"/>
    </location>
</feature>
<organism evidence="7 8">
    <name type="scientific">Izhakiella australiensis</name>
    <dbReference type="NCBI Taxonomy" id="1926881"/>
    <lineage>
        <taxon>Bacteria</taxon>
        <taxon>Pseudomonadati</taxon>
        <taxon>Pseudomonadota</taxon>
        <taxon>Gammaproteobacteria</taxon>
        <taxon>Enterobacterales</taxon>
        <taxon>Erwiniaceae</taxon>
        <taxon>Izhakiella</taxon>
    </lineage>
</organism>
<dbReference type="PANTHER" id="PTHR45138:SF9">
    <property type="entry name" value="DIGUANYLATE CYCLASE DGCM-RELATED"/>
    <property type="match status" value="1"/>
</dbReference>
<dbReference type="OrthoDB" id="9813903at2"/>
<feature type="transmembrane region" description="Helical" evidence="5">
    <location>
        <begin position="36"/>
        <end position="54"/>
    </location>
</feature>
<dbReference type="GO" id="GO:1902201">
    <property type="term" value="P:negative regulation of bacterial-type flagellum-dependent cell motility"/>
    <property type="evidence" value="ECO:0007669"/>
    <property type="project" value="TreeGrafter"/>
</dbReference>
<name>A0A1S8YR28_9GAMM</name>
<proteinExistence type="predicted"/>
<dbReference type="EC" id="2.7.7.65" evidence="3"/>
<comment type="caution">
    <text evidence="7">The sequence shown here is derived from an EMBL/GenBank/DDBJ whole genome shotgun (WGS) entry which is preliminary data.</text>
</comment>
<dbReference type="GO" id="GO:0005886">
    <property type="term" value="C:plasma membrane"/>
    <property type="evidence" value="ECO:0007669"/>
    <property type="project" value="TreeGrafter"/>
</dbReference>
<dbReference type="SMART" id="SM00267">
    <property type="entry name" value="GGDEF"/>
    <property type="match status" value="1"/>
</dbReference>
<dbReference type="PROSITE" id="PS50887">
    <property type="entry name" value="GGDEF"/>
    <property type="match status" value="1"/>
</dbReference>